<accession>A0A929F917</accession>
<name>A0A929F917_LEPEC</name>
<keyword evidence="9" id="KW-1185">Reference proteome</keyword>
<dbReference type="InterPro" id="IPR000700">
    <property type="entry name" value="PAS-assoc_C"/>
</dbReference>
<comment type="caution">
    <text evidence="8">The sequence shown here is derived from an EMBL/GenBank/DDBJ whole genome shotgun (WGS) entry which is preliminary data.</text>
</comment>
<dbReference type="PROSITE" id="PS50113">
    <property type="entry name" value="PAC"/>
    <property type="match status" value="1"/>
</dbReference>
<dbReference type="InterPro" id="IPR013655">
    <property type="entry name" value="PAS_fold_3"/>
</dbReference>
<dbReference type="GO" id="GO:0004673">
    <property type="term" value="F:protein histidine kinase activity"/>
    <property type="evidence" value="ECO:0007669"/>
    <property type="project" value="UniProtKB-EC"/>
</dbReference>
<dbReference type="SUPFAM" id="SSF55785">
    <property type="entry name" value="PYP-like sensor domain (PAS domain)"/>
    <property type="match status" value="1"/>
</dbReference>
<dbReference type="Pfam" id="PF08447">
    <property type="entry name" value="PAS_3"/>
    <property type="match status" value="1"/>
</dbReference>
<dbReference type="EC" id="2.7.13.3" evidence="2"/>
<dbReference type="PROSITE" id="PS50112">
    <property type="entry name" value="PAS"/>
    <property type="match status" value="1"/>
</dbReference>
<feature type="domain" description="PAC" evidence="7">
    <location>
        <begin position="105"/>
        <end position="157"/>
    </location>
</feature>
<comment type="catalytic activity">
    <reaction evidence="1">
        <text>ATP + protein L-histidine = ADP + protein N-phospho-L-histidine.</text>
        <dbReference type="EC" id="2.7.13.3"/>
    </reaction>
</comment>
<dbReference type="Gene3D" id="3.30.565.10">
    <property type="entry name" value="Histidine kinase-like ATPase, C-terminal domain"/>
    <property type="match status" value="1"/>
</dbReference>
<dbReference type="InterPro" id="IPR036890">
    <property type="entry name" value="HATPase_C_sf"/>
</dbReference>
<evidence type="ECO:0000256" key="1">
    <source>
        <dbReference type="ARBA" id="ARBA00000085"/>
    </source>
</evidence>
<dbReference type="Proteomes" id="UP000615026">
    <property type="component" value="Unassembled WGS sequence"/>
</dbReference>
<dbReference type="Gene3D" id="3.30.450.20">
    <property type="entry name" value="PAS domain"/>
    <property type="match status" value="1"/>
</dbReference>
<dbReference type="InterPro" id="IPR035965">
    <property type="entry name" value="PAS-like_dom_sf"/>
</dbReference>
<evidence type="ECO:0000256" key="3">
    <source>
        <dbReference type="ARBA" id="ARBA00022553"/>
    </source>
</evidence>
<evidence type="ECO:0000259" key="7">
    <source>
        <dbReference type="PROSITE" id="PS50113"/>
    </source>
</evidence>
<sequence>MHVKVVPDVLLIANDISDRIAEREKLRQSEERWQLALQGNNDDIWDWNIAAGQIFYSVRWKNMLGYDDSEIGHQKSEWERRLHPEDRDRVLQATQAHLDRHTPFFTEEYRLRCKDGQYKWILDRGQALWDADGNPIRMVGSHTDISDRKRNEATIQGQEQFLRSIYDGALVPCSSLYGHPTARNQCHAAKLRQILINLLGNAVKFTHHGHIHGFINYRRHPV</sequence>
<dbReference type="SUPFAM" id="SSF55874">
    <property type="entry name" value="ATPase domain of HSP90 chaperone/DNA topoisomerase II/histidine kinase"/>
    <property type="match status" value="1"/>
</dbReference>
<evidence type="ECO:0000256" key="5">
    <source>
        <dbReference type="ARBA" id="ARBA00022777"/>
    </source>
</evidence>
<dbReference type="PANTHER" id="PTHR43304">
    <property type="entry name" value="PHYTOCHROME-LIKE PROTEIN CPH1"/>
    <property type="match status" value="1"/>
</dbReference>
<dbReference type="InterPro" id="IPR001610">
    <property type="entry name" value="PAC"/>
</dbReference>
<evidence type="ECO:0000256" key="4">
    <source>
        <dbReference type="ARBA" id="ARBA00022679"/>
    </source>
</evidence>
<dbReference type="SMART" id="SM00091">
    <property type="entry name" value="PAS"/>
    <property type="match status" value="1"/>
</dbReference>
<dbReference type="AlphaFoldDB" id="A0A929F917"/>
<feature type="domain" description="PAS" evidence="6">
    <location>
        <begin position="29"/>
        <end position="101"/>
    </location>
</feature>
<evidence type="ECO:0000256" key="2">
    <source>
        <dbReference type="ARBA" id="ARBA00012438"/>
    </source>
</evidence>
<dbReference type="InterPro" id="IPR000014">
    <property type="entry name" value="PAS"/>
</dbReference>
<dbReference type="InterPro" id="IPR052162">
    <property type="entry name" value="Sensor_kinase/Photoreceptor"/>
</dbReference>
<keyword evidence="5" id="KW-0418">Kinase</keyword>
<dbReference type="CDD" id="cd00130">
    <property type="entry name" value="PAS"/>
    <property type="match status" value="1"/>
</dbReference>
<evidence type="ECO:0000313" key="9">
    <source>
        <dbReference type="Proteomes" id="UP000615026"/>
    </source>
</evidence>
<protein>
    <recommendedName>
        <fullName evidence="2">histidine kinase</fullName>
        <ecNumber evidence="2">2.7.13.3</ecNumber>
    </recommendedName>
</protein>
<reference evidence="8" key="1">
    <citation type="submission" date="2020-10" db="EMBL/GenBank/DDBJ databases">
        <authorList>
            <person name="Castelo-Branco R."/>
            <person name="Eusebio N."/>
            <person name="Adriana R."/>
            <person name="Vieira A."/>
            <person name="Brugerolle De Fraissinette N."/>
            <person name="Rezende De Castro R."/>
            <person name="Schneider M.P."/>
            <person name="Vasconcelos V."/>
            <person name="Leao P.N."/>
        </authorList>
    </citation>
    <scope>NUCLEOTIDE SEQUENCE</scope>
    <source>
        <strain evidence="8">LEGE 11479</strain>
    </source>
</reference>
<dbReference type="PANTHER" id="PTHR43304:SF1">
    <property type="entry name" value="PAC DOMAIN-CONTAINING PROTEIN"/>
    <property type="match status" value="1"/>
</dbReference>
<evidence type="ECO:0000259" key="6">
    <source>
        <dbReference type="PROSITE" id="PS50112"/>
    </source>
</evidence>
<proteinExistence type="predicted"/>
<gene>
    <name evidence="8" type="ORF">IQ260_13265</name>
</gene>
<dbReference type="NCBIfam" id="TIGR00229">
    <property type="entry name" value="sensory_box"/>
    <property type="match status" value="1"/>
</dbReference>
<organism evidence="8 9">
    <name type="scientific">Leptolyngbya cf. ectocarpi LEGE 11479</name>
    <dbReference type="NCBI Taxonomy" id="1828722"/>
    <lineage>
        <taxon>Bacteria</taxon>
        <taxon>Bacillati</taxon>
        <taxon>Cyanobacteriota</taxon>
        <taxon>Cyanophyceae</taxon>
        <taxon>Leptolyngbyales</taxon>
        <taxon>Leptolyngbyaceae</taxon>
        <taxon>Leptolyngbya group</taxon>
        <taxon>Leptolyngbya</taxon>
    </lineage>
</organism>
<keyword evidence="3" id="KW-0597">Phosphoprotein</keyword>
<keyword evidence="4" id="KW-0808">Transferase</keyword>
<evidence type="ECO:0000313" key="8">
    <source>
        <dbReference type="EMBL" id="MBE9067627.1"/>
    </source>
</evidence>
<dbReference type="EMBL" id="JADEXP010000108">
    <property type="protein sequence ID" value="MBE9067627.1"/>
    <property type="molecule type" value="Genomic_DNA"/>
</dbReference>
<dbReference type="SMART" id="SM00086">
    <property type="entry name" value="PAC"/>
    <property type="match status" value="1"/>
</dbReference>